<keyword evidence="1" id="KW-0472">Membrane</keyword>
<sequence length="245" mass="26938">MRAFLKNLSQGTEADDSTVNVKRTTLITVGLIVVVVMASMCVLAFYASFKALSAASAIDDAWQTQRVRILDIEARSVQASTDSNDVKVNQSNIQKELVETNNRLSWLQQTVQQSVSYRSTKDAMDADRAAVLAKADAEKADAQKLMVAAEQKGVENFDRLLLARLQERWVRPEGAAAGSTVDLVVHFAPDGTITNAMVPRPSGVKEVDDSVIKAAADLAKIPEMTTVNRGIYMKYLQQREVKFLM</sequence>
<evidence type="ECO:0000313" key="2">
    <source>
        <dbReference type="EMBL" id="MCK1788812.1"/>
    </source>
</evidence>
<dbReference type="EMBL" id="JAKNRW010000001">
    <property type="protein sequence ID" value="MCK1788812.1"/>
    <property type="molecule type" value="Genomic_DNA"/>
</dbReference>
<keyword evidence="3" id="KW-1185">Reference proteome</keyword>
<protein>
    <submittedName>
        <fullName evidence="2">TonB C-terminal domain-containing protein</fullName>
    </submittedName>
</protein>
<dbReference type="Proteomes" id="UP001299876">
    <property type="component" value="Unassembled WGS sequence"/>
</dbReference>
<dbReference type="RefSeq" id="WP_247286071.1">
    <property type="nucleotide sequence ID" value="NZ_JAKNRW010000001.1"/>
</dbReference>
<accession>A0ABT0ESV1</accession>
<evidence type="ECO:0000256" key="1">
    <source>
        <dbReference type="SAM" id="Phobius"/>
    </source>
</evidence>
<keyword evidence="1" id="KW-1133">Transmembrane helix</keyword>
<organism evidence="2 3">
    <name type="scientific">Pseudomonas violetae</name>
    <dbReference type="NCBI Taxonomy" id="2915813"/>
    <lineage>
        <taxon>Bacteria</taxon>
        <taxon>Pseudomonadati</taxon>
        <taxon>Pseudomonadota</taxon>
        <taxon>Gammaproteobacteria</taxon>
        <taxon>Pseudomonadales</taxon>
        <taxon>Pseudomonadaceae</taxon>
        <taxon>Pseudomonas</taxon>
    </lineage>
</organism>
<proteinExistence type="predicted"/>
<reference evidence="2 3" key="1">
    <citation type="submission" date="2022-02" db="EMBL/GenBank/DDBJ databases">
        <title>Comparative genomics of the first Antarctic Pseudomonas spp. capable of biotransforming 2,4,6-Trinitrotoluene.</title>
        <authorList>
            <person name="Cabrera M.A."/>
            <person name="Marquez S.L."/>
            <person name="Perez-Donoso J.M."/>
        </authorList>
    </citation>
    <scope>NUCLEOTIDE SEQUENCE [LARGE SCALE GENOMIC DNA]</scope>
    <source>
        <strain evidence="2 3">TNT19</strain>
    </source>
</reference>
<dbReference type="Pfam" id="PF13103">
    <property type="entry name" value="TonB_2"/>
    <property type="match status" value="1"/>
</dbReference>
<comment type="caution">
    <text evidence="2">The sequence shown here is derived from an EMBL/GenBank/DDBJ whole genome shotgun (WGS) entry which is preliminary data.</text>
</comment>
<name>A0ABT0ESV1_9PSED</name>
<feature type="transmembrane region" description="Helical" evidence="1">
    <location>
        <begin position="26"/>
        <end position="47"/>
    </location>
</feature>
<evidence type="ECO:0000313" key="3">
    <source>
        <dbReference type="Proteomes" id="UP001299876"/>
    </source>
</evidence>
<keyword evidence="1" id="KW-0812">Transmembrane</keyword>
<dbReference type="SUPFAM" id="SSF74653">
    <property type="entry name" value="TolA/TonB C-terminal domain"/>
    <property type="match status" value="1"/>
</dbReference>
<gene>
    <name evidence="2" type="ORF">L9059_01115</name>
</gene>
<dbReference type="Gene3D" id="3.30.1150.10">
    <property type="match status" value="1"/>
</dbReference>